<gene>
    <name evidence="5" type="ORF">NPA36_09145</name>
</gene>
<evidence type="ECO:0000313" key="6">
    <source>
        <dbReference type="Proteomes" id="UP001059480"/>
    </source>
</evidence>
<organism evidence="5 6">
    <name type="scientific">Granulicatella seriolae</name>
    <dbReference type="NCBI Taxonomy" id="2967226"/>
    <lineage>
        <taxon>Bacteria</taxon>
        <taxon>Bacillati</taxon>
        <taxon>Bacillota</taxon>
        <taxon>Bacilli</taxon>
        <taxon>Lactobacillales</taxon>
        <taxon>Carnobacteriaceae</taxon>
        <taxon>Granulicatella</taxon>
    </lineage>
</organism>
<keyword evidence="4" id="KW-1133">Transmembrane helix</keyword>
<reference evidence="5" key="1">
    <citation type="submission" date="2022-07" db="EMBL/GenBank/DDBJ databases">
        <authorList>
            <person name="Jung M.-Y."/>
            <person name="Lee M."/>
        </authorList>
    </citation>
    <scope>NUCLEOTIDE SEQUENCE</scope>
    <source>
        <strain evidence="5">S8</strain>
    </source>
</reference>
<dbReference type="CDD" id="cd06165">
    <property type="entry name" value="Sortase_A"/>
    <property type="match status" value="1"/>
</dbReference>
<feature type="transmembrane region" description="Helical" evidence="4">
    <location>
        <begin position="12"/>
        <end position="31"/>
    </location>
</feature>
<dbReference type="NCBIfam" id="TIGR01076">
    <property type="entry name" value="sortase_fam"/>
    <property type="match status" value="1"/>
</dbReference>
<accession>A0ABT1WSD9</accession>
<keyword evidence="4" id="KW-0812">Transmembrane</keyword>
<evidence type="ECO:0000256" key="3">
    <source>
        <dbReference type="ARBA" id="ARBA00022807"/>
    </source>
</evidence>
<dbReference type="InterPro" id="IPR042007">
    <property type="entry name" value="Sortase_A"/>
</dbReference>
<evidence type="ECO:0000256" key="1">
    <source>
        <dbReference type="ARBA" id="ARBA00022670"/>
    </source>
</evidence>
<keyword evidence="6" id="KW-1185">Reference proteome</keyword>
<keyword evidence="4" id="KW-0472">Membrane</keyword>
<dbReference type="EMBL" id="JANHNZ010000012">
    <property type="protein sequence ID" value="MCQ9210710.1"/>
    <property type="molecule type" value="Genomic_DNA"/>
</dbReference>
<dbReference type="Gene3D" id="2.40.260.10">
    <property type="entry name" value="Sortase"/>
    <property type="match status" value="1"/>
</dbReference>
<dbReference type="RefSeq" id="WP_256945822.1">
    <property type="nucleotide sequence ID" value="NZ_JANHNZ010000012.1"/>
</dbReference>
<evidence type="ECO:0000256" key="2">
    <source>
        <dbReference type="ARBA" id="ARBA00022801"/>
    </source>
</evidence>
<proteinExistence type="predicted"/>
<reference evidence="5" key="2">
    <citation type="journal article" date="2023" name="Curr. Microbiol.">
        <title>Granulicatella seriolae sp. nov., a Novel Facultative Anaerobe Isolated from Yellowtail Marine Fish.</title>
        <authorList>
            <person name="Lee M."/>
            <person name="Choi Y.J."/>
            <person name="Farooq A."/>
            <person name="Jeong J.B."/>
            <person name="Jung M.Y."/>
        </authorList>
    </citation>
    <scope>NUCLEOTIDE SEQUENCE</scope>
    <source>
        <strain evidence="5">S8</strain>
    </source>
</reference>
<evidence type="ECO:0000256" key="4">
    <source>
        <dbReference type="SAM" id="Phobius"/>
    </source>
</evidence>
<comment type="caution">
    <text evidence="5">The sequence shown here is derived from an EMBL/GenBank/DDBJ whole genome shotgun (WGS) entry which is preliminary data.</text>
</comment>
<protein>
    <submittedName>
        <fullName evidence="5">Class A sortase</fullName>
    </submittedName>
</protein>
<dbReference type="SUPFAM" id="SSF63817">
    <property type="entry name" value="Sortase"/>
    <property type="match status" value="1"/>
</dbReference>
<dbReference type="InterPro" id="IPR023365">
    <property type="entry name" value="Sortase_dom-sf"/>
</dbReference>
<keyword evidence="1" id="KW-0645">Protease</keyword>
<keyword evidence="3" id="KW-0788">Thiol protease</keyword>
<keyword evidence="2" id="KW-0378">Hydrolase</keyword>
<dbReference type="Pfam" id="PF04203">
    <property type="entry name" value="Sortase"/>
    <property type="match status" value="1"/>
</dbReference>
<dbReference type="Proteomes" id="UP001059480">
    <property type="component" value="Unassembled WGS sequence"/>
</dbReference>
<dbReference type="InterPro" id="IPR005754">
    <property type="entry name" value="Sortase"/>
</dbReference>
<evidence type="ECO:0000313" key="5">
    <source>
        <dbReference type="EMBL" id="MCQ9210710.1"/>
    </source>
</evidence>
<reference evidence="5" key="3">
    <citation type="journal article" date="2023" name="Microbiol. Resour. Announc.">
        <title>Draft Genome Sequence of Granulicatella sp. Strain S8, Isolated from a Marine Fish, Seriola quinqueradiata.</title>
        <authorList>
            <person name="Lee M."/>
            <person name="Farooq A."/>
            <person name="Jeong J.B."/>
            <person name="Jung M.Y."/>
        </authorList>
    </citation>
    <scope>NUCLEOTIDE SEQUENCE</scope>
    <source>
        <strain evidence="5">S8</strain>
    </source>
</reference>
<name>A0ABT1WSD9_9LACT</name>
<sequence length="242" mass="26668">MNEEKTPKKKFSWRYLFAGICFVLAALFFAADPIRNMLLAQHQADYALTAQPVTAQEIKDNSQKDASFDFDKVESINLQNVVAAKLDTSNYLTVGAIAVPSVGMNLPIYRGLANEALLAGAGTMKPDQVMGEGNYALAGHHYPASPSVLFSPLMNLKVGDTIYITDLENIYEYKTETIDLVDIYQVHVVDDRPGETEITLVTCNDDATLRYIYKGKFVSKTPITQATKAMSDAFGIDLTTAY</sequence>